<dbReference type="Proteomes" id="UP001596333">
    <property type="component" value="Unassembled WGS sequence"/>
</dbReference>
<dbReference type="AlphaFoldDB" id="A0ABD5UK34"/>
<organism evidence="2 3">
    <name type="scientific">Halorubrum trueperi</name>
    <dbReference type="NCBI Taxonomy" id="2004704"/>
    <lineage>
        <taxon>Archaea</taxon>
        <taxon>Methanobacteriati</taxon>
        <taxon>Methanobacteriota</taxon>
        <taxon>Stenosarchaea group</taxon>
        <taxon>Halobacteria</taxon>
        <taxon>Halobacteriales</taxon>
        <taxon>Haloferacaceae</taxon>
        <taxon>Halorubrum</taxon>
    </lineage>
</organism>
<dbReference type="SUPFAM" id="SSF54637">
    <property type="entry name" value="Thioesterase/thiol ester dehydrase-isomerase"/>
    <property type="match status" value="2"/>
</dbReference>
<evidence type="ECO:0000256" key="1">
    <source>
        <dbReference type="SAM" id="MobiDB-lite"/>
    </source>
</evidence>
<gene>
    <name evidence="2" type="ORF">ACFQEY_05530</name>
</gene>
<feature type="region of interest" description="Disordered" evidence="1">
    <location>
        <begin position="130"/>
        <end position="154"/>
    </location>
</feature>
<dbReference type="EC" id="3.1.2.-" evidence="2"/>
<name>A0ABD5UK34_9EURY</name>
<dbReference type="GO" id="GO:0016787">
    <property type="term" value="F:hydrolase activity"/>
    <property type="evidence" value="ECO:0007669"/>
    <property type="project" value="UniProtKB-KW"/>
</dbReference>
<dbReference type="EMBL" id="JBHSXI010000005">
    <property type="protein sequence ID" value="MFC6888502.1"/>
    <property type="molecule type" value="Genomic_DNA"/>
</dbReference>
<sequence>MRLLSHPVRFGDTTLGRSMHSETLFDLLAVALEELGEALDYPFTEILANGGTPYAPVDVRGCMSQYPIHGETVRVEGKPVEISTRSFVYQYVFRRAADGMEYCRMRVTHVTIAADGDAEPLPEHVRASLSDSLDAGDGESTDNSGGTSGYPTLDEHASISEITDGDCEDSPVTFSRDFRIGTPHIEAADWGYFEEYFRFISLALEEQLVSRGVNPADICEEGLQIQPAAWHVTFEDVVPYGSTLTVNGAIHVSDEESATVDNALTVRYHLDSDRGTHIRAVFEYACFGPDKSTEPVPSDVFGVSQSK</sequence>
<dbReference type="InterPro" id="IPR029069">
    <property type="entry name" value="HotDog_dom_sf"/>
</dbReference>
<keyword evidence="2" id="KW-0378">Hydrolase</keyword>
<dbReference type="RefSeq" id="WP_379765594.1">
    <property type="nucleotide sequence ID" value="NZ_JBHSXI010000005.1"/>
</dbReference>
<dbReference type="Gene3D" id="3.10.129.10">
    <property type="entry name" value="Hotdog Thioesterase"/>
    <property type="match status" value="1"/>
</dbReference>
<proteinExistence type="predicted"/>
<keyword evidence="3" id="KW-1185">Reference proteome</keyword>
<evidence type="ECO:0000313" key="2">
    <source>
        <dbReference type="EMBL" id="MFC6888502.1"/>
    </source>
</evidence>
<comment type="caution">
    <text evidence="2">The sequence shown here is derived from an EMBL/GenBank/DDBJ whole genome shotgun (WGS) entry which is preliminary data.</text>
</comment>
<reference evidence="2 3" key="1">
    <citation type="journal article" date="2019" name="Int. J. Syst. Evol. Microbiol.">
        <title>The Global Catalogue of Microorganisms (GCM) 10K type strain sequencing project: providing services to taxonomists for standard genome sequencing and annotation.</title>
        <authorList>
            <consortium name="The Broad Institute Genomics Platform"/>
            <consortium name="The Broad Institute Genome Sequencing Center for Infectious Disease"/>
            <person name="Wu L."/>
            <person name="Ma J."/>
        </authorList>
    </citation>
    <scope>NUCLEOTIDE SEQUENCE [LARGE SCALE GENOMIC DNA]</scope>
    <source>
        <strain evidence="2 3">Y73</strain>
    </source>
</reference>
<accession>A0ABD5UK34</accession>
<evidence type="ECO:0000313" key="3">
    <source>
        <dbReference type="Proteomes" id="UP001596333"/>
    </source>
</evidence>
<protein>
    <submittedName>
        <fullName evidence="2">Acyl-CoA thioesterase</fullName>
        <ecNumber evidence="2">3.1.2.-</ecNumber>
    </submittedName>
</protein>